<feature type="transmembrane region" description="Helical" evidence="6">
    <location>
        <begin position="265"/>
        <end position="285"/>
    </location>
</feature>
<feature type="transmembrane region" description="Helical" evidence="6">
    <location>
        <begin position="520"/>
        <end position="543"/>
    </location>
</feature>
<gene>
    <name evidence="7" type="ORF">MCOR_16682</name>
</gene>
<feature type="compositionally biased region" description="Basic residues" evidence="5">
    <location>
        <begin position="785"/>
        <end position="794"/>
    </location>
</feature>
<evidence type="ECO:0000256" key="3">
    <source>
        <dbReference type="ARBA" id="ARBA00022989"/>
    </source>
</evidence>
<feature type="transmembrane region" description="Helical" evidence="6">
    <location>
        <begin position="306"/>
        <end position="338"/>
    </location>
</feature>
<evidence type="ECO:0000313" key="8">
    <source>
        <dbReference type="Proteomes" id="UP000507470"/>
    </source>
</evidence>
<evidence type="ECO:0000256" key="6">
    <source>
        <dbReference type="SAM" id="Phobius"/>
    </source>
</evidence>
<organism evidence="7 8">
    <name type="scientific">Mytilus coruscus</name>
    <name type="common">Sea mussel</name>
    <dbReference type="NCBI Taxonomy" id="42192"/>
    <lineage>
        <taxon>Eukaryota</taxon>
        <taxon>Metazoa</taxon>
        <taxon>Spiralia</taxon>
        <taxon>Lophotrochozoa</taxon>
        <taxon>Mollusca</taxon>
        <taxon>Bivalvia</taxon>
        <taxon>Autobranchia</taxon>
        <taxon>Pteriomorphia</taxon>
        <taxon>Mytilida</taxon>
        <taxon>Mytiloidea</taxon>
        <taxon>Mytilidae</taxon>
        <taxon>Mytilinae</taxon>
        <taxon>Mytilus</taxon>
    </lineage>
</organism>
<evidence type="ECO:0000256" key="1">
    <source>
        <dbReference type="ARBA" id="ARBA00004141"/>
    </source>
</evidence>
<feature type="region of interest" description="Disordered" evidence="5">
    <location>
        <begin position="781"/>
        <end position="930"/>
    </location>
</feature>
<dbReference type="AlphaFoldDB" id="A0A6J8BCW7"/>
<dbReference type="Proteomes" id="UP000507470">
    <property type="component" value="Unassembled WGS sequence"/>
</dbReference>
<feature type="transmembrane region" description="Helical" evidence="6">
    <location>
        <begin position="166"/>
        <end position="185"/>
    </location>
</feature>
<evidence type="ECO:0000313" key="7">
    <source>
        <dbReference type="EMBL" id="CAC5380734.1"/>
    </source>
</evidence>
<dbReference type="InterPro" id="IPR008952">
    <property type="entry name" value="Tetraspanin_EC2_sf"/>
</dbReference>
<evidence type="ECO:0000256" key="2">
    <source>
        <dbReference type="ARBA" id="ARBA00022692"/>
    </source>
</evidence>
<keyword evidence="2 6" id="KW-0812">Transmembrane</keyword>
<evidence type="ECO:0000256" key="5">
    <source>
        <dbReference type="SAM" id="MobiDB-lite"/>
    </source>
</evidence>
<feature type="transmembrane region" description="Helical" evidence="6">
    <location>
        <begin position="69"/>
        <end position="89"/>
    </location>
</feature>
<keyword evidence="4 6" id="KW-0472">Membrane</keyword>
<sequence>MAKVRRGRFTLSANIIITASLITRTLAFGYIMMSIYIKVGDDILDEDVIKVVDMEDVAGMPLGTTVKSILWSLIGIFVLELITGIFGIWGAIGRRQRMLSVKSRLRDTLYTYTLAYHQGTSYVSSTYYWSTFQSFLSELGCDGINTAGVYYCYENFNEQLSSYLKTYFGLIVTSIVCQVVTIVATEYTYRKFEFKEKKPKISDNKYYILLTLQHGIFRNVAIFVRDNWRRSKLMFISVSFKICSLLRDWRILKIPQEERHRFLPIVARVHVIGTGLLGLGLTLIGDKFIHDSALRYIFRQMQFHNYYFYDILVGLAASAVVIGVLTMITSITGLIGSWRKSSKLSLTSSVMSNILHIPRIIAIIVWIYLVEEIDDGMKFQLGLQQSGYYYGGSQNTLTRNWNEMIMTLQCCGVNYYYETWSTTYGNRFCCTNAHESRMDPGSHYNNNDNNILYYFGGCYEHKTDILGLIFANKEYLFISTLKNVETKTEYESTATSIFRTAFQGIQSFLMNNWRRSRMTLVYLISLIVLFISNVGLLGIAIHIRYDTVFGNSDVKAILSRLSISDHTFSKALNIFSIVVSTFSSLSIVAIMYSIVSIVSWRWRRIFLYTSAGLWSVILVANIAQIGLWGKFISSVDSDLEGKMRTELTSQYSYMYSHASGHHHRETSLSWNTLFVKAECCGVGTYMPDSFTSSDWYMNRRDSTSQHIPVQCCKSQTEVYPYTSISDTNCTYNLFNGYYHSQGCDSVVEVVILAEISCIVITIYDAVHLPSEPNTLHVEEKVKEGKIRKRRKKKKIPETQQKVRGNNQLKNRNPSLSKKTDETEKVKNNIEIQSLEETKKENERTRTSNEEMLDSKHLNKTENTNDDKKEETDLIDQHKNDETENMHQEKEDKTMKDTSIQITEETALDRTEVKDKLIEDVDAEDLDDKDL</sequence>
<comment type="subcellular location">
    <subcellularLocation>
        <location evidence="1">Membrane</location>
        <topology evidence="1">Multi-pass membrane protein</topology>
    </subcellularLocation>
</comment>
<dbReference type="PANTHER" id="PTHR19282">
    <property type="entry name" value="TETRASPANIN"/>
    <property type="match status" value="1"/>
</dbReference>
<feature type="compositionally biased region" description="Acidic residues" evidence="5">
    <location>
        <begin position="919"/>
        <end position="930"/>
    </location>
</feature>
<accession>A0A6J8BCW7</accession>
<proteinExistence type="predicted"/>
<feature type="transmembrane region" description="Helical" evidence="6">
    <location>
        <begin position="350"/>
        <end position="370"/>
    </location>
</feature>
<name>A0A6J8BCW7_MYTCO</name>
<protein>
    <submittedName>
        <fullName evidence="7">TSPAN9</fullName>
    </submittedName>
</protein>
<feature type="compositionally biased region" description="Basic and acidic residues" evidence="5">
    <location>
        <begin position="835"/>
        <end position="895"/>
    </location>
</feature>
<keyword evidence="8" id="KW-1185">Reference proteome</keyword>
<feature type="transmembrane region" description="Helical" evidence="6">
    <location>
        <begin position="605"/>
        <end position="628"/>
    </location>
</feature>
<dbReference type="EMBL" id="CACVKT020002933">
    <property type="protein sequence ID" value="CAC5380734.1"/>
    <property type="molecule type" value="Genomic_DNA"/>
</dbReference>
<feature type="compositionally biased region" description="Basic and acidic residues" evidence="5">
    <location>
        <begin position="817"/>
        <end position="827"/>
    </location>
</feature>
<dbReference type="PANTHER" id="PTHR19282:SF452">
    <property type="entry name" value="LD03691P"/>
    <property type="match status" value="1"/>
</dbReference>
<dbReference type="OrthoDB" id="6151390at2759"/>
<dbReference type="Pfam" id="PF00335">
    <property type="entry name" value="Tetraspanin"/>
    <property type="match status" value="1"/>
</dbReference>
<feature type="compositionally biased region" description="Polar residues" evidence="5">
    <location>
        <begin position="797"/>
        <end position="816"/>
    </location>
</feature>
<keyword evidence="3 6" id="KW-1133">Transmembrane helix</keyword>
<feature type="transmembrane region" description="Helical" evidence="6">
    <location>
        <begin position="12"/>
        <end position="37"/>
    </location>
</feature>
<reference evidence="7 8" key="1">
    <citation type="submission" date="2020-06" db="EMBL/GenBank/DDBJ databases">
        <authorList>
            <person name="Li R."/>
            <person name="Bekaert M."/>
        </authorList>
    </citation>
    <scope>NUCLEOTIDE SEQUENCE [LARGE SCALE GENOMIC DNA]</scope>
    <source>
        <strain evidence="8">wild</strain>
    </source>
</reference>
<dbReference type="InterPro" id="IPR018499">
    <property type="entry name" value="Tetraspanin/Peripherin"/>
</dbReference>
<feature type="compositionally biased region" description="Basic and acidic residues" evidence="5">
    <location>
        <begin position="906"/>
        <end position="918"/>
    </location>
</feature>
<evidence type="ECO:0000256" key="4">
    <source>
        <dbReference type="ARBA" id="ARBA00023136"/>
    </source>
</evidence>
<feature type="transmembrane region" description="Helical" evidence="6">
    <location>
        <begin position="574"/>
        <end position="598"/>
    </location>
</feature>
<dbReference type="SUPFAM" id="SSF48652">
    <property type="entry name" value="Tetraspanin"/>
    <property type="match status" value="1"/>
</dbReference>
<dbReference type="GO" id="GO:0016020">
    <property type="term" value="C:membrane"/>
    <property type="evidence" value="ECO:0007669"/>
    <property type="project" value="UniProtKB-SubCell"/>
</dbReference>